<proteinExistence type="predicted"/>
<feature type="transmembrane region" description="Helical" evidence="1">
    <location>
        <begin position="6"/>
        <end position="28"/>
    </location>
</feature>
<dbReference type="NCBIfam" id="TIGR04332">
    <property type="entry name" value="gamma_Glu_sys"/>
    <property type="match status" value="1"/>
</dbReference>
<dbReference type="AlphaFoldDB" id="S3L8R1"/>
<evidence type="ECO:0000313" key="2">
    <source>
        <dbReference type="EMBL" id="EPF45786.1"/>
    </source>
</evidence>
<keyword evidence="3" id="KW-1185">Reference proteome</keyword>
<feature type="transmembrane region" description="Helical" evidence="1">
    <location>
        <begin position="345"/>
        <end position="362"/>
    </location>
</feature>
<gene>
    <name evidence="2" type="ORF">HMPREF1222_02416</name>
</gene>
<dbReference type="EMBL" id="ATFC01000013">
    <property type="protein sequence ID" value="EPF45786.1"/>
    <property type="molecule type" value="Genomic_DNA"/>
</dbReference>
<protein>
    <recommendedName>
        <fullName evidence="4">Poly-gamma-glutamate system protein</fullName>
    </recommendedName>
</protein>
<name>S3L8R1_9SPIR</name>
<keyword evidence="1" id="KW-0472">Membrane</keyword>
<reference evidence="2 3" key="1">
    <citation type="submission" date="2013-04" db="EMBL/GenBank/DDBJ databases">
        <title>The Genome Sequence of Treponema vincentii F0403.</title>
        <authorList>
            <consortium name="The Broad Institute Genomics Platform"/>
            <person name="Earl A."/>
            <person name="Ward D."/>
            <person name="Feldgarden M."/>
            <person name="Gevers D."/>
            <person name="Leonetti C."/>
            <person name="Izard J."/>
            <person name="Walker B."/>
            <person name="Young S."/>
            <person name="Zeng Q."/>
            <person name="Gargeya S."/>
            <person name="Fitzgerald M."/>
            <person name="Haas B."/>
            <person name="Abouelleil A."/>
            <person name="Allen A.W."/>
            <person name="Alvarado L."/>
            <person name="Arachchi H.M."/>
            <person name="Berlin A.M."/>
            <person name="Chapman S.B."/>
            <person name="Gainer-Dewar J."/>
            <person name="Goldberg J."/>
            <person name="Griggs A."/>
            <person name="Gujja S."/>
            <person name="Hansen M."/>
            <person name="Howarth C."/>
            <person name="Imamovic A."/>
            <person name="Ireland A."/>
            <person name="Larimer J."/>
            <person name="McCowan C."/>
            <person name="Murphy C."/>
            <person name="Pearson M."/>
            <person name="Poon T.W."/>
            <person name="Priest M."/>
            <person name="Roberts A."/>
            <person name="Saif S."/>
            <person name="Shea T."/>
            <person name="Sisk P."/>
            <person name="Sykes S."/>
            <person name="Wortman J."/>
            <person name="Nusbaum C."/>
            <person name="Birren B."/>
        </authorList>
    </citation>
    <scope>NUCLEOTIDE SEQUENCE [LARGE SCALE GENOMIC DNA]</scope>
    <source>
        <strain evidence="2 3">F0403</strain>
    </source>
</reference>
<organism evidence="2 3">
    <name type="scientific">Treponema vincentii F0403</name>
    <dbReference type="NCBI Taxonomy" id="1125702"/>
    <lineage>
        <taxon>Bacteria</taxon>
        <taxon>Pseudomonadati</taxon>
        <taxon>Spirochaetota</taxon>
        <taxon>Spirochaetia</taxon>
        <taxon>Spirochaetales</taxon>
        <taxon>Treponemataceae</taxon>
        <taxon>Treponema</taxon>
    </lineage>
</organism>
<dbReference type="PATRIC" id="fig|1125702.3.peg.2499"/>
<evidence type="ECO:0000256" key="1">
    <source>
        <dbReference type="SAM" id="Phobius"/>
    </source>
</evidence>
<dbReference type="GeneID" id="301462508"/>
<dbReference type="HOGENOM" id="CLU_056932_0_0_12"/>
<evidence type="ECO:0008006" key="4">
    <source>
        <dbReference type="Google" id="ProtNLM"/>
    </source>
</evidence>
<keyword evidence="1" id="KW-0812">Transmembrane</keyword>
<dbReference type="InterPro" id="IPR027602">
    <property type="entry name" value="PGA_system"/>
</dbReference>
<dbReference type="RefSeq" id="WP_016519593.1">
    <property type="nucleotide sequence ID" value="NZ_KE332514.1"/>
</dbReference>
<evidence type="ECO:0000313" key="3">
    <source>
        <dbReference type="Proteomes" id="UP000014605"/>
    </source>
</evidence>
<dbReference type="Proteomes" id="UP000014605">
    <property type="component" value="Unassembled WGS sequence"/>
</dbReference>
<accession>S3L8R1</accession>
<keyword evidence="1" id="KW-1133">Transmembrane helix</keyword>
<sequence length="368" mass="40538">MKKTLSYNSITYALVLMAGLFLLLYYGIKPESFTAKHRFYPEMVAAAEKMQRLQQEILLEMHRRGIEIDPAVDRLDSGLIGLEWSGITTTLGNLESKRTTVNPDFAALLVRLFKEAGLQKGDCIAANCSSSFPALNLAFIAVADTLELNAVMVTSVGASTYGGNREDFTYLDMERHLYGKKLIQTKTIAYSLGGAGDTGKEFEAEVIDPIKERLDGYGLIFLYEPDFEKNLAERYALYMNAAPTATAVTAASPNAVKAFINIGGNLLSLGEYTDSIDTEKIRLPVGTAIQTGLVGKFLQAGVPVFYLLNIKSIALYYQLPFDPVTLPEIGTAPIYYRTGGHFRNYLILALFAAALILNRVSLKTRLDF</sequence>
<comment type="caution">
    <text evidence="2">The sequence shown here is derived from an EMBL/GenBank/DDBJ whole genome shotgun (WGS) entry which is preliminary data.</text>
</comment>